<evidence type="ECO:0000259" key="4">
    <source>
        <dbReference type="Pfam" id="PF26103"/>
    </source>
</evidence>
<feature type="region of interest" description="Disordered" evidence="3">
    <location>
        <begin position="1"/>
        <end position="25"/>
    </location>
</feature>
<name>A0A915MG04_MELJA</name>
<dbReference type="WBParaSite" id="scaffold357_cov256.g908">
    <property type="protein sequence ID" value="scaffold357_cov256.g908"/>
    <property type="gene ID" value="scaffold357_cov256.g908"/>
</dbReference>
<feature type="region of interest" description="Disordered" evidence="3">
    <location>
        <begin position="66"/>
        <end position="101"/>
    </location>
</feature>
<dbReference type="Proteomes" id="UP000887561">
    <property type="component" value="Unplaced"/>
</dbReference>
<feature type="domain" description="Epg5-like central TPR repeats" evidence="4">
    <location>
        <begin position="1426"/>
        <end position="1796"/>
    </location>
</feature>
<keyword evidence="2" id="KW-0072">Autophagy</keyword>
<evidence type="ECO:0000256" key="2">
    <source>
        <dbReference type="ARBA" id="ARBA00023006"/>
    </source>
</evidence>
<protein>
    <submittedName>
        <fullName evidence="7">Ectopic P granules protein 5 homolog</fullName>
    </submittedName>
</protein>
<feature type="compositionally biased region" description="Basic residues" evidence="3">
    <location>
        <begin position="1"/>
        <end position="11"/>
    </location>
</feature>
<dbReference type="InterPro" id="IPR058750">
    <property type="entry name" value="TPR_Epg5"/>
</dbReference>
<dbReference type="InterPro" id="IPR059030">
    <property type="entry name" value="TPR_Epg5_mid"/>
</dbReference>
<dbReference type="PANTHER" id="PTHR31139">
    <property type="entry name" value="ECTOPIC P GRANULES PROTEIN 5 HOMOLOG"/>
    <property type="match status" value="1"/>
</dbReference>
<evidence type="ECO:0000313" key="7">
    <source>
        <dbReference type="WBParaSite" id="scaffold357_cov256.g908"/>
    </source>
</evidence>
<feature type="domain" description="Epg5-like TPR" evidence="5">
    <location>
        <begin position="967"/>
        <end position="1160"/>
    </location>
</feature>
<dbReference type="Pfam" id="PF26573">
    <property type="entry name" value="TPR_Epg5_2"/>
    <property type="match status" value="1"/>
</dbReference>
<proteinExistence type="inferred from homology"/>
<dbReference type="PANTHER" id="PTHR31139:SF4">
    <property type="entry name" value="ECTOPIC P GRANULES PROTEIN 5 HOMOLOG"/>
    <property type="match status" value="1"/>
</dbReference>
<evidence type="ECO:0000256" key="1">
    <source>
        <dbReference type="ARBA" id="ARBA00010948"/>
    </source>
</evidence>
<evidence type="ECO:0000313" key="6">
    <source>
        <dbReference type="Proteomes" id="UP000887561"/>
    </source>
</evidence>
<evidence type="ECO:0000259" key="5">
    <source>
        <dbReference type="Pfam" id="PF26573"/>
    </source>
</evidence>
<dbReference type="GO" id="GO:0097352">
    <property type="term" value="P:autophagosome maturation"/>
    <property type="evidence" value="ECO:0007669"/>
    <property type="project" value="TreeGrafter"/>
</dbReference>
<accession>A0A915MG04</accession>
<keyword evidence="6" id="KW-1185">Reference proteome</keyword>
<reference evidence="7" key="1">
    <citation type="submission" date="2022-11" db="UniProtKB">
        <authorList>
            <consortium name="WormBaseParasite"/>
        </authorList>
    </citation>
    <scope>IDENTIFICATION</scope>
</reference>
<dbReference type="GO" id="GO:0005737">
    <property type="term" value="C:cytoplasm"/>
    <property type="evidence" value="ECO:0007669"/>
    <property type="project" value="TreeGrafter"/>
</dbReference>
<dbReference type="Pfam" id="PF26103">
    <property type="entry name" value="TPR_Epg5"/>
    <property type="match status" value="1"/>
</dbReference>
<evidence type="ECO:0000256" key="3">
    <source>
        <dbReference type="SAM" id="MobiDB-lite"/>
    </source>
</evidence>
<dbReference type="InterPro" id="IPR051436">
    <property type="entry name" value="Autophagy-related_EPG5"/>
</dbReference>
<organism evidence="6 7">
    <name type="scientific">Meloidogyne javanica</name>
    <name type="common">Root-knot nematode worm</name>
    <dbReference type="NCBI Taxonomy" id="6303"/>
    <lineage>
        <taxon>Eukaryota</taxon>
        <taxon>Metazoa</taxon>
        <taxon>Ecdysozoa</taxon>
        <taxon>Nematoda</taxon>
        <taxon>Chromadorea</taxon>
        <taxon>Rhabditida</taxon>
        <taxon>Tylenchina</taxon>
        <taxon>Tylenchomorpha</taxon>
        <taxon>Tylenchoidea</taxon>
        <taxon>Meloidogynidae</taxon>
        <taxon>Meloidogyninae</taxon>
        <taxon>Meloidogyne</taxon>
        <taxon>Meloidogyne incognita group</taxon>
    </lineage>
</organism>
<comment type="similarity">
    <text evidence="1">Belongs to the EPG5 family.</text>
</comment>
<sequence>MEASKIRKPKPKSRENNIEEPIGQIPEVPTLSELLFSVDNLKDPAVSSVECSIDENISEVPELLSHQPEMNLEQRDSAKSSTITQPLENDEKCNDESAMPSTSKQPQAFLVLNFCLFANYQEESCLNEFQQTTPVICEQNISSTKYPLISDINEFSINLHPIEVSQIEYPSLKEIGALPLSVEMGEAELLSEQQLLEFYYNDQLEIIDDFIDSFYETELEPHYILYDLLIAYKNACEKIQSNDDLKTSKLAETHNVNERVWTISNHKVVHQGKCGCDRVGYGETHYQKAEIHPELLIQLKDAMDTLVLCELDVGLCQSVRASSLVFQIQWTISELRERFYNENNISKESELLEKSSIRREIRGALSDLFHFLRFPLIPQRFRQSIINWITQLAAILLDVPKSEDQFFLLAHILRTPSPLENWAAPLVQTFLTTPTLELKKPIDNFVAMLNMLMQPIKQVFKIVVCFCTYWRLIRTDLEDSERRLMQNEVNRVMLQSIFYLTSKNNAAIRQFLVNLPYDTITENCRLRCQLLLRELPNKNSTTVSSLYLIPDCQLLNTLKSCSPLVDQLGNGTDLRESDDITYTVQALASIVSHSEQDVLHFVTELIDICFLNENTRQSLYKVGSEAMAILLERNPNLLSPILRYIDRYVDHLDDYTVNILKNVPLNKCVLSCEDVTDRLGKWLIQRPVNHPASAIARLVFSSMNWSSTFADVSIPIEVHNICAETLVKAHFVHCKQRNSLISKPLNKISRLATKCPDLEQIPNEFVLTGISYFLELVNSSCYYAALVILVRAVATFSSRIHLLTGNSIFCECFERLLHADDTSYAYNALQIFTGGDKFPGPVITFLSSAIIHQIYTSNIQIEQKRELTLTWLQLLTCQKPNYKWNDDKNILFLIGCLSECAFFFDHNELFGTIDMVQKLYKIQNQQWKKSSSGPFSWFSSNIRPQLISSNFFSVSKWATYLLLCAEQQEFSESFAQFYEAFPKYSNRSLEDILKKASSKSGINFTVDNLPYFRWLQLCIESSDSTKDFKHPVFTLALQQLAINLFQRRKSGMTIFCPGLQFYKCKQSEKLFDEFRKNVLQNSSNVHKNSNSSSIVSDDRINPSTAPIQTNALLRAFDLWISSERCFETGLPIASYCDLPMDYLLQLIMSGNIQIWEEFIDQTQHGKSLQQRANNLTEFFASFESNVEIDNLKPKPVVIIDTKLPIPDKIFDFLQNKSTFGFKSFNPFTSFSDPSYDTVQRFISRMEELNIAAKSFLDIKDFVDKSNLTYIELFKQLYKQFERKLQITLRCGNILQVTNCPRPGIHEQLVKPFEYQQEIADTMNDNRQKREFETAKILSRANHLALITARLEYLCTDLRKYFYSCSTLPNLSSNFSDNDRQQFLHMGLRLFYGICSNVQGDQLLFPTGMDVLSACLKNLGSTFIANMPEEQMNLMAVVLAGNPLNHLLVEHFTPHCVQPPDLLAKLYSNLSLAVRQPNTSKAALSLLRRLDIGHAGRQLPSNQFQSLIPVMFENLVAATISRGSNDESLQELCLSHYLHTMFHHFPFNFTNGLRLALSGCDKHYIPVSLFDNISKHLNIDSILSKDYSLLNQQNSKNVNSEFLELDAEKALECINVIENQLISSRRELTTSLFTVWSPYLEHICKLSEFFLRSYVRFSFRADAPAGIMEKELDKVFHISLKCWSLLLEPIPISNLPPWNNNDTLIAQKIVEQFIHFLLWLPHSLYIPPDRECPESLFWNYFTSKLVNEQFRNARSNGAQNSNLLHIYSVYVYKLTESSSCNNYITSLIVEIFVRLPWPGLVEQYLFGYHPLDATRTFHSLLLSIIVKCIVKRTNYKRSRATMCSKIKFLSDNCQWVYVKSEAIEKVGTFLSTTFPNSEDWFTGNNSLDEAQQYFLEIWRQVCHVSTIPQAIYMRTQLSLLLRLSSNTIESEQKLKYYAELLDKANFLVVSADNKLEYQDFVCEFIKIWAEYFNQHRGNTQEKKCFTFIEHLYSKLTEWIEGHSDSPLILLFANISKNFEKIPIDLDDQFSLGIAESCINAYFKKTNSISHNWNEISKCVQLSKHQADFLFVVPKFPRFLVLYGYLEQNKFRTEETALLARLKRLSHFLLNIKPKSVTKSEPSFILCVREWQRICISLFTLPNPSLVLFYNYFDEYISWLHRVYTEESVSGGILSLVTNRLARRQLFSTRLKLITNIIHLFISQNLTSSKQLPRIQRGQHVFNNKLISFRELQNNKAYSEFNFVFAEAEQYFVNSSNFCLTDADSLYQLLIEKLYPEENCLKK</sequence>